<organism evidence="2 3">
    <name type="scientific">Alistipes inops</name>
    <dbReference type="NCBI Taxonomy" id="1501391"/>
    <lineage>
        <taxon>Bacteria</taxon>
        <taxon>Pseudomonadati</taxon>
        <taxon>Bacteroidota</taxon>
        <taxon>Bacteroidia</taxon>
        <taxon>Bacteroidales</taxon>
        <taxon>Rikenellaceae</taxon>
        <taxon>Alistipes</taxon>
    </lineage>
</organism>
<feature type="domain" description="DUF3857" evidence="1">
    <location>
        <begin position="52"/>
        <end position="161"/>
    </location>
</feature>
<evidence type="ECO:0000259" key="1">
    <source>
        <dbReference type="Pfam" id="PF12969"/>
    </source>
</evidence>
<sequence>MTVREFMESERLRETGAEAVVLYSLGDYAFLHDDWFMEGKEPFPVFSAGLETRIKILSPEGVRYGMFEFPYEEFSWPDGIFDIEGFTHNMDDSGRIVSVPLKLSDMSDADAGAGERVRRIVFPDVRDGSVVELRCVQRSRHTRMPEWRFQRGIPVLVSELVYTTCPYLGYSPVLKGARRYDYTEKRVVKGRQRAAYEYEPDYLVLRYGMKNLPAFPQEEYAGNAVDAVVRLVFRPEFSLSPRTGARTSYMRTWRQVNTELSKERDFGRYVQAAAKEYRKVREAVSGEAGGSVARQLYAYVRDNYAWNGVQAACASGRVADLVRSREGSSADLNLFLAGLLRAAGTDAVPVLLRVRGSGSVEREAPSKDAFNDVVIRVTDEEGVHFLDASERFAGFGELPARCADMEGLVAEPDTEEWVMLSQEQVAFDGREVGIVVDTAGIADVSVVRTFDGAAAMNLRSGCGGSADALARMVAGEEGASAARTEACDEPGKPLVVRYVCTEEVEREEDGTLRLAPFGAVFPGDNPFGQTTVRHFPVDIVFRPVDVYRVRIAIPQGYRVKSLPSGMKVEDGISRFTYEAVAGENEVVIEAEFSLSESRYPASAYALLRKRYDGMLDALSRPVVFEPEELLP</sequence>
<dbReference type="Gene3D" id="2.60.120.1130">
    <property type="match status" value="1"/>
</dbReference>
<evidence type="ECO:0000313" key="2">
    <source>
        <dbReference type="EMBL" id="KHE42837.1"/>
    </source>
</evidence>
<dbReference type="Gene3D" id="3.10.620.30">
    <property type="match status" value="1"/>
</dbReference>
<proteinExistence type="predicted"/>
<comment type="caution">
    <text evidence="2">The sequence shown here is derived from an EMBL/GenBank/DDBJ whole genome shotgun (WGS) entry which is preliminary data.</text>
</comment>
<dbReference type="Pfam" id="PF12969">
    <property type="entry name" value="DUF3857"/>
    <property type="match status" value="1"/>
</dbReference>
<protein>
    <recommendedName>
        <fullName evidence="1">DUF3857 domain-containing protein</fullName>
    </recommendedName>
</protein>
<dbReference type="EMBL" id="JRGF01000002">
    <property type="protein sequence ID" value="KHE42837.1"/>
    <property type="molecule type" value="Genomic_DNA"/>
</dbReference>
<evidence type="ECO:0000313" key="3">
    <source>
        <dbReference type="Proteomes" id="UP000030889"/>
    </source>
</evidence>
<name>A0ABR4YL27_9BACT</name>
<dbReference type="InterPro" id="IPR024618">
    <property type="entry name" value="DUF3857"/>
</dbReference>
<reference evidence="2 3" key="1">
    <citation type="submission" date="2014-09" db="EMBL/GenBank/DDBJ databases">
        <title>Alistipes sp. 627, sp. nov., a novel member of the family Rikenellaceae isolated from human faeces.</title>
        <authorList>
            <person name="Shkoporov A.N."/>
            <person name="Chaplin A.V."/>
            <person name="Motuzova O.V."/>
            <person name="Kafarskaia L.I."/>
            <person name="Khokhlova E.V."/>
            <person name="Efimov B.A."/>
        </authorList>
    </citation>
    <scope>NUCLEOTIDE SEQUENCE [LARGE SCALE GENOMIC DNA]</scope>
    <source>
        <strain evidence="2 3">627</strain>
    </source>
</reference>
<keyword evidence="3" id="KW-1185">Reference proteome</keyword>
<dbReference type="Gene3D" id="2.60.40.3140">
    <property type="match status" value="1"/>
</dbReference>
<gene>
    <name evidence="2" type="ORF">LG35_02235</name>
</gene>
<accession>A0ABR4YL27</accession>
<dbReference type="Proteomes" id="UP000030889">
    <property type="component" value="Unassembled WGS sequence"/>
</dbReference>